<dbReference type="OrthoDB" id="2356897at2"/>
<feature type="domain" description="Lon proteolytic" evidence="2">
    <location>
        <begin position="224"/>
        <end position="343"/>
    </location>
</feature>
<comment type="similarity">
    <text evidence="1">Belongs to the peptidase S16 family.</text>
</comment>
<protein>
    <recommendedName>
        <fullName evidence="1">endopeptidase La</fullName>
        <ecNumber evidence="1">3.4.21.53</ecNumber>
    </recommendedName>
</protein>
<keyword evidence="4" id="KW-1185">Reference proteome</keyword>
<comment type="caution">
    <text evidence="3">The sequence shown here is derived from an EMBL/GenBank/DDBJ whole genome shotgun (WGS) entry which is preliminary data.</text>
</comment>
<dbReference type="Gene3D" id="2.30.42.10">
    <property type="match status" value="1"/>
</dbReference>
<accession>A0A0F4KRH6</accession>
<name>A0A0F4KRH6_9LACO</name>
<reference evidence="3 4" key="1">
    <citation type="submission" date="2014-12" db="EMBL/GenBank/DDBJ databases">
        <title>Comparative genomics of the lactic acid bacteria isolated from the honey bee gut.</title>
        <authorList>
            <person name="Ellegaard K.M."/>
            <person name="Tamarit D."/>
            <person name="Javelind E."/>
            <person name="Olofsson T."/>
            <person name="Andersson S.G."/>
            <person name="Vasquez A."/>
        </authorList>
    </citation>
    <scope>NUCLEOTIDE SEQUENCE [LARGE SCALE GENOMIC DNA]</scope>
    <source>
        <strain evidence="3 4">Hon2</strain>
    </source>
</reference>
<dbReference type="InterPro" id="IPR027065">
    <property type="entry name" value="Lon_Prtase"/>
</dbReference>
<dbReference type="EC" id="3.4.21.53" evidence="1"/>
<dbReference type="InterPro" id="IPR020568">
    <property type="entry name" value="Ribosomal_Su5_D2-typ_SF"/>
</dbReference>
<dbReference type="GO" id="GO:0004252">
    <property type="term" value="F:serine-type endopeptidase activity"/>
    <property type="evidence" value="ECO:0007669"/>
    <property type="project" value="UniProtKB-UniRule"/>
</dbReference>
<sequence length="344" mass="38504">MKKHRKLIVIVSILVLLVALFLPLPFFIESPGSAQPTADSITVNQHHDQRAGKFLFTTVELSSATPLSLIWAACTPFHDIEPRQEVMAGDNTKEYLQMQNYFMENASNSAIEAAFKKAHRSYTKEYLGIYVMSFLKNSHFKGHLQVGDTVSEIDGHRFSSSQAFIKYVKAQKVNQLVTVKYQRHGKTHQTKQKLMAMTHPRRPGLGISLVDHVRIRTTPKVAINAGDIGGPSAGLMFSLQIYSQLTKQNLTRGRKIAGTGTINSQGKVGPIGGIDKKVYAANREHAQIFFAPNDRVTKKILKVDPHYENNYTIAKKAAARLNTKMKIVPVKSLDDAYNYLKTHQ</sequence>
<evidence type="ECO:0000313" key="3">
    <source>
        <dbReference type="EMBL" id="KJY48594.1"/>
    </source>
</evidence>
<keyword evidence="1" id="KW-0720">Serine protease</keyword>
<dbReference type="AlphaFoldDB" id="A0A0F4KRH6"/>
<dbReference type="GO" id="GO:0030163">
    <property type="term" value="P:protein catabolic process"/>
    <property type="evidence" value="ECO:0007669"/>
    <property type="project" value="InterPro"/>
</dbReference>
<dbReference type="HOGENOM" id="CLU_042037_2_0_9"/>
<evidence type="ECO:0000313" key="4">
    <source>
        <dbReference type="Proteomes" id="UP000033695"/>
    </source>
</evidence>
<dbReference type="GO" id="GO:0006508">
    <property type="term" value="P:proteolysis"/>
    <property type="evidence" value="ECO:0007669"/>
    <property type="project" value="UniProtKB-KW"/>
</dbReference>
<dbReference type="InterPro" id="IPR008269">
    <property type="entry name" value="Lon_proteolytic"/>
</dbReference>
<feature type="active site" evidence="1">
    <location>
        <position position="277"/>
    </location>
</feature>
<dbReference type="PROSITE" id="PS51786">
    <property type="entry name" value="LON_PROTEOLYTIC"/>
    <property type="match status" value="1"/>
</dbReference>
<dbReference type="InterPro" id="IPR014721">
    <property type="entry name" value="Ribsml_uS5_D2-typ_fold_subgr"/>
</dbReference>
<dbReference type="InterPro" id="IPR001478">
    <property type="entry name" value="PDZ"/>
</dbReference>
<dbReference type="GO" id="GO:0004176">
    <property type="term" value="F:ATP-dependent peptidase activity"/>
    <property type="evidence" value="ECO:0007669"/>
    <property type="project" value="UniProtKB-UniRule"/>
</dbReference>
<dbReference type="Proteomes" id="UP000033695">
    <property type="component" value="Unassembled WGS sequence"/>
</dbReference>
<gene>
    <name evidence="3" type="ORF">JG29_09960</name>
</gene>
<dbReference type="NCBIfam" id="NF041438">
    <property type="entry name" value="SepM_fam_S16"/>
    <property type="match status" value="1"/>
</dbReference>
<evidence type="ECO:0000256" key="1">
    <source>
        <dbReference type="PROSITE-ProRule" id="PRU01122"/>
    </source>
</evidence>
<comment type="catalytic activity">
    <reaction evidence="1">
        <text>Hydrolysis of proteins in presence of ATP.</text>
        <dbReference type="EC" id="3.4.21.53"/>
    </reaction>
</comment>
<keyword evidence="1" id="KW-0645">Protease</keyword>
<dbReference type="STRING" id="1218508.JG29_09960"/>
<dbReference type="GO" id="GO:0005524">
    <property type="term" value="F:ATP binding"/>
    <property type="evidence" value="ECO:0007669"/>
    <property type="project" value="InterPro"/>
</dbReference>
<dbReference type="Pfam" id="PF05362">
    <property type="entry name" value="Lon_C"/>
    <property type="match status" value="1"/>
</dbReference>
<dbReference type="Gene3D" id="3.30.230.10">
    <property type="match status" value="1"/>
</dbReference>
<dbReference type="EMBL" id="JXBZ01000008">
    <property type="protein sequence ID" value="KJY48594.1"/>
    <property type="molecule type" value="Genomic_DNA"/>
</dbReference>
<dbReference type="PATRIC" id="fig|1218508.4.peg.981"/>
<evidence type="ECO:0000259" key="2">
    <source>
        <dbReference type="PROSITE" id="PS51786"/>
    </source>
</evidence>
<dbReference type="SUPFAM" id="SSF54211">
    <property type="entry name" value="Ribosomal protein S5 domain 2-like"/>
    <property type="match status" value="1"/>
</dbReference>
<dbReference type="Pfam" id="PF13180">
    <property type="entry name" value="PDZ_2"/>
    <property type="match status" value="1"/>
</dbReference>
<dbReference type="InterPro" id="IPR036034">
    <property type="entry name" value="PDZ_sf"/>
</dbReference>
<keyword evidence="1" id="KW-0378">Hydrolase</keyword>
<organism evidence="3 4">
    <name type="scientific">Bombilactobacillus mellis</name>
    <dbReference type="NCBI Taxonomy" id="1218508"/>
    <lineage>
        <taxon>Bacteria</taxon>
        <taxon>Bacillati</taxon>
        <taxon>Bacillota</taxon>
        <taxon>Bacilli</taxon>
        <taxon>Lactobacillales</taxon>
        <taxon>Lactobacillaceae</taxon>
        <taxon>Bombilactobacillus</taxon>
    </lineage>
</organism>
<proteinExistence type="inferred from homology"/>
<feature type="active site" evidence="1">
    <location>
        <position position="232"/>
    </location>
</feature>
<dbReference type="RefSeq" id="WP_045922858.1">
    <property type="nucleotide sequence ID" value="NZ_JBHTHW010000008.1"/>
</dbReference>
<dbReference type="PANTHER" id="PTHR10046">
    <property type="entry name" value="ATP DEPENDENT LON PROTEASE FAMILY MEMBER"/>
    <property type="match status" value="1"/>
</dbReference>